<comment type="caution">
    <text evidence="2">The sequence shown here is derived from an EMBL/GenBank/DDBJ whole genome shotgun (WGS) entry which is preliminary data.</text>
</comment>
<feature type="domain" description="DUF1989" evidence="1">
    <location>
        <begin position="18"/>
        <end position="180"/>
    </location>
</feature>
<dbReference type="Pfam" id="PF09347">
    <property type="entry name" value="DUF1989"/>
    <property type="match status" value="1"/>
</dbReference>
<evidence type="ECO:0000313" key="2">
    <source>
        <dbReference type="EMBL" id="MFC4736754.1"/>
    </source>
</evidence>
<dbReference type="InterPro" id="IPR018959">
    <property type="entry name" value="DUF1989"/>
</dbReference>
<sequence>MTTHTIRREADAVYQYDLPAGEGWMHDLKPGQYFRIVDVEGNQAADTLFYPTNHPDDRYSAIQTIAAQENVYLSTGSVLKSEAGRSLLEIVDDTVGRHDTLGGACSAQSNTVRYDHDRLDMHNCRDTFMYQLSKRGDYTKRDLAPNINFFMNVPVSPEGGLAFADGLSGPGKYVEMKALEEVTVLISNCPQLNNPCSGYNPTALRLLVWDA</sequence>
<dbReference type="NCBIfam" id="TIGR03424">
    <property type="entry name" value="urea_degr_1"/>
    <property type="match status" value="1"/>
</dbReference>
<evidence type="ECO:0000259" key="1">
    <source>
        <dbReference type="Pfam" id="PF09347"/>
    </source>
</evidence>
<dbReference type="PANTHER" id="PTHR31527">
    <property type="entry name" value="RE64534P"/>
    <property type="match status" value="1"/>
</dbReference>
<keyword evidence="3" id="KW-1185">Reference proteome</keyword>
<gene>
    <name evidence="2" type="ORF">ACFO4L_09180</name>
</gene>
<reference evidence="3" key="1">
    <citation type="journal article" date="2019" name="Int. J. Syst. Evol. Microbiol.">
        <title>The Global Catalogue of Microorganisms (GCM) 10K type strain sequencing project: providing services to taxonomists for standard genome sequencing and annotation.</title>
        <authorList>
            <consortium name="The Broad Institute Genomics Platform"/>
            <consortium name="The Broad Institute Genome Sequencing Center for Infectious Disease"/>
            <person name="Wu L."/>
            <person name="Ma J."/>
        </authorList>
    </citation>
    <scope>NUCLEOTIDE SEQUENCE [LARGE SCALE GENOMIC DNA]</scope>
    <source>
        <strain evidence="3">JCM 12165</strain>
    </source>
</reference>
<dbReference type="EMBL" id="JBHSGK010000008">
    <property type="protein sequence ID" value="MFC4736754.1"/>
    <property type="molecule type" value="Genomic_DNA"/>
</dbReference>
<organism evidence="2 3">
    <name type="scientific">Bacillus daqingensis</name>
    <dbReference type="NCBI Taxonomy" id="872396"/>
    <lineage>
        <taxon>Bacteria</taxon>
        <taxon>Bacillati</taxon>
        <taxon>Bacillota</taxon>
        <taxon>Bacilli</taxon>
        <taxon>Bacillales</taxon>
        <taxon>Bacillaceae</taxon>
        <taxon>Bacillus</taxon>
    </lineage>
</organism>
<dbReference type="InterPro" id="IPR017791">
    <property type="entry name" value="UAAP2"/>
</dbReference>
<accession>A0ABV9NYX5</accession>
<dbReference type="PANTHER" id="PTHR31527:SF0">
    <property type="entry name" value="RE64534P"/>
    <property type="match status" value="1"/>
</dbReference>
<dbReference type="Proteomes" id="UP001595896">
    <property type="component" value="Unassembled WGS sequence"/>
</dbReference>
<evidence type="ECO:0000313" key="3">
    <source>
        <dbReference type="Proteomes" id="UP001595896"/>
    </source>
</evidence>
<proteinExistence type="predicted"/>
<name>A0ABV9NYX5_9BACI</name>
<protein>
    <submittedName>
        <fullName evidence="2">Urea amidolyase associated protein UAAP2</fullName>
    </submittedName>
</protein>
<dbReference type="RefSeq" id="WP_377909369.1">
    <property type="nucleotide sequence ID" value="NZ_JBHSGK010000008.1"/>
</dbReference>